<sequence length="121" mass="13291">MSDSSIPSKPFKDEDLSSPSVSKRALLTFVSENADPEFLKGCGLNGKVDDIIRDLHKDKIVQAYKDLYTSGSFKKASNDLAKEVVTSEDTASAPASIKNEKEPILYTKQQMKKGDKVNFSS</sequence>
<accession>A0ACC2RDR5</accession>
<comment type="caution">
    <text evidence="1">The sequence shown here is derived from an EMBL/GenBank/DDBJ whole genome shotgun (WGS) entry which is preliminary data.</text>
</comment>
<dbReference type="EMBL" id="QTSX02007500">
    <property type="protein sequence ID" value="KAJ9048200.1"/>
    <property type="molecule type" value="Genomic_DNA"/>
</dbReference>
<evidence type="ECO:0000313" key="2">
    <source>
        <dbReference type="Proteomes" id="UP001165960"/>
    </source>
</evidence>
<protein>
    <submittedName>
        <fullName evidence="1">FK506-binding protein 2B</fullName>
        <ecNumber evidence="1">5.2.1.8</ecNumber>
    </submittedName>
</protein>
<gene>
    <name evidence="1" type="primary">FKBP3_3</name>
    <name evidence="1" type="ORF">DSO57_1037416</name>
</gene>
<keyword evidence="1" id="KW-0413">Isomerase</keyword>
<proteinExistence type="predicted"/>
<reference evidence="1" key="1">
    <citation type="submission" date="2022-04" db="EMBL/GenBank/DDBJ databases">
        <title>Genome of the entomopathogenic fungus Entomophthora muscae.</title>
        <authorList>
            <person name="Elya C."/>
            <person name="Lovett B.R."/>
            <person name="Lee E."/>
            <person name="Macias A.M."/>
            <person name="Hajek A.E."/>
            <person name="De Bivort B.L."/>
            <person name="Kasson M.T."/>
            <person name="De Fine Licht H.H."/>
            <person name="Stajich J.E."/>
        </authorList>
    </citation>
    <scope>NUCLEOTIDE SEQUENCE</scope>
    <source>
        <strain evidence="1">Berkeley</strain>
    </source>
</reference>
<dbReference type="Proteomes" id="UP001165960">
    <property type="component" value="Unassembled WGS sequence"/>
</dbReference>
<dbReference type="EC" id="5.2.1.8" evidence="1"/>
<evidence type="ECO:0000313" key="1">
    <source>
        <dbReference type="EMBL" id="KAJ9048200.1"/>
    </source>
</evidence>
<organism evidence="1 2">
    <name type="scientific">Entomophthora muscae</name>
    <dbReference type="NCBI Taxonomy" id="34485"/>
    <lineage>
        <taxon>Eukaryota</taxon>
        <taxon>Fungi</taxon>
        <taxon>Fungi incertae sedis</taxon>
        <taxon>Zoopagomycota</taxon>
        <taxon>Entomophthoromycotina</taxon>
        <taxon>Entomophthoromycetes</taxon>
        <taxon>Entomophthorales</taxon>
        <taxon>Entomophthoraceae</taxon>
        <taxon>Entomophthora</taxon>
    </lineage>
</organism>
<keyword evidence="2" id="KW-1185">Reference proteome</keyword>
<name>A0ACC2RDR5_9FUNG</name>